<accession>A0A671TXY1</accession>
<evidence type="ECO:0000313" key="1">
    <source>
        <dbReference type="Ensembl" id="ENSSAUP00010006255.1"/>
    </source>
</evidence>
<name>A0A671TXY1_SPAAU</name>
<reference evidence="1" key="2">
    <citation type="submission" date="2025-08" db="UniProtKB">
        <authorList>
            <consortium name="Ensembl"/>
        </authorList>
    </citation>
    <scope>IDENTIFICATION</scope>
</reference>
<reference evidence="1" key="3">
    <citation type="submission" date="2025-09" db="UniProtKB">
        <authorList>
            <consortium name="Ensembl"/>
        </authorList>
    </citation>
    <scope>IDENTIFICATION</scope>
</reference>
<dbReference type="AlphaFoldDB" id="A0A671TXY1"/>
<dbReference type="PANTHER" id="PTHR38564">
    <property type="entry name" value="SI:CH73-250A16.5-RELATED"/>
    <property type="match status" value="1"/>
</dbReference>
<dbReference type="Ensembl" id="ENSSAUT00010006742.1">
    <property type="protein sequence ID" value="ENSSAUP00010006255.1"/>
    <property type="gene ID" value="ENSSAUG00010003184.1"/>
</dbReference>
<sequence length="107" mass="11727">MQSCLYAGEKCSYELVSTAPYVITATHTSPTTRKVSDLQFLLEQSTVCKMTGEAISEFSKDPADNGTNYCSLQNLMDGSDLINAEGYKQFSNKWICPGFDTANCTLS</sequence>
<proteinExistence type="predicted"/>
<protein>
    <submittedName>
        <fullName evidence="1">Uncharacterized protein</fullName>
    </submittedName>
</protein>
<dbReference type="GeneTree" id="ENSGT00940000175258"/>
<reference evidence="1" key="1">
    <citation type="submission" date="2021-04" db="EMBL/GenBank/DDBJ databases">
        <authorList>
            <consortium name="Wellcome Sanger Institute Data Sharing"/>
        </authorList>
    </citation>
    <scope>NUCLEOTIDE SEQUENCE [LARGE SCALE GENOMIC DNA]</scope>
</reference>
<dbReference type="InParanoid" id="A0A671TXY1"/>
<organism evidence="1 2">
    <name type="scientific">Sparus aurata</name>
    <name type="common">Gilthead sea bream</name>
    <dbReference type="NCBI Taxonomy" id="8175"/>
    <lineage>
        <taxon>Eukaryota</taxon>
        <taxon>Metazoa</taxon>
        <taxon>Chordata</taxon>
        <taxon>Craniata</taxon>
        <taxon>Vertebrata</taxon>
        <taxon>Euteleostomi</taxon>
        <taxon>Actinopterygii</taxon>
        <taxon>Neopterygii</taxon>
        <taxon>Teleostei</taxon>
        <taxon>Neoteleostei</taxon>
        <taxon>Acanthomorphata</taxon>
        <taxon>Eupercaria</taxon>
        <taxon>Spariformes</taxon>
        <taxon>Sparidae</taxon>
        <taxon>Sparus</taxon>
    </lineage>
</organism>
<evidence type="ECO:0000313" key="2">
    <source>
        <dbReference type="Proteomes" id="UP000472265"/>
    </source>
</evidence>
<dbReference type="PANTHER" id="PTHR38564:SF2">
    <property type="entry name" value="WU:FC46H12 PRECURSOR"/>
    <property type="match status" value="1"/>
</dbReference>
<keyword evidence="2" id="KW-1185">Reference proteome</keyword>
<dbReference type="Proteomes" id="UP000472265">
    <property type="component" value="Chromosome 21"/>
</dbReference>
<dbReference type="OMA" id="CKMTGEA"/>